<dbReference type="PANTHER" id="PTHR33392">
    <property type="entry name" value="POLYISOPRENYL-TEICHOIC ACID--PEPTIDOGLYCAN TEICHOIC ACID TRANSFERASE TAGU"/>
    <property type="match status" value="1"/>
</dbReference>
<evidence type="ECO:0000256" key="3">
    <source>
        <dbReference type="SAM" id="Phobius"/>
    </source>
</evidence>
<keyword evidence="3" id="KW-0812">Transmembrane</keyword>
<evidence type="ECO:0000313" key="5">
    <source>
        <dbReference type="EMBL" id="GAA1676641.1"/>
    </source>
</evidence>
<dbReference type="PANTHER" id="PTHR33392:SF6">
    <property type="entry name" value="POLYISOPRENYL-TEICHOIC ACID--PEPTIDOGLYCAN TEICHOIC ACID TRANSFERASE TAGU"/>
    <property type="match status" value="1"/>
</dbReference>
<feature type="compositionally biased region" description="Low complexity" evidence="2">
    <location>
        <begin position="22"/>
        <end position="32"/>
    </location>
</feature>
<dbReference type="NCBIfam" id="TIGR00350">
    <property type="entry name" value="lytR_cpsA_psr"/>
    <property type="match status" value="1"/>
</dbReference>
<evidence type="ECO:0000256" key="1">
    <source>
        <dbReference type="ARBA" id="ARBA00006068"/>
    </source>
</evidence>
<evidence type="ECO:0000259" key="4">
    <source>
        <dbReference type="Pfam" id="PF03816"/>
    </source>
</evidence>
<dbReference type="InterPro" id="IPR050922">
    <property type="entry name" value="LytR/CpsA/Psr_CW_biosynth"/>
</dbReference>
<reference evidence="5 6" key="1">
    <citation type="journal article" date="2019" name="Int. J. Syst. Evol. Microbiol.">
        <title>The Global Catalogue of Microorganisms (GCM) 10K type strain sequencing project: providing services to taxonomists for standard genome sequencing and annotation.</title>
        <authorList>
            <consortium name="The Broad Institute Genomics Platform"/>
            <consortium name="The Broad Institute Genome Sequencing Center for Infectious Disease"/>
            <person name="Wu L."/>
            <person name="Ma J."/>
        </authorList>
    </citation>
    <scope>NUCLEOTIDE SEQUENCE [LARGE SCALE GENOMIC DNA]</scope>
    <source>
        <strain evidence="5 6">JCM 14718</strain>
    </source>
</reference>
<protein>
    <recommendedName>
        <fullName evidence="4">Cell envelope-related transcriptional attenuator domain-containing protein</fullName>
    </recommendedName>
</protein>
<keyword evidence="3" id="KW-0472">Membrane</keyword>
<evidence type="ECO:0000313" key="6">
    <source>
        <dbReference type="Proteomes" id="UP001500618"/>
    </source>
</evidence>
<keyword evidence="6" id="KW-1185">Reference proteome</keyword>
<organism evidence="5 6">
    <name type="scientific">Fodinicola feengrottensis</name>
    <dbReference type="NCBI Taxonomy" id="435914"/>
    <lineage>
        <taxon>Bacteria</taxon>
        <taxon>Bacillati</taxon>
        <taxon>Actinomycetota</taxon>
        <taxon>Actinomycetes</taxon>
        <taxon>Mycobacteriales</taxon>
        <taxon>Fodinicola</taxon>
    </lineage>
</organism>
<proteinExistence type="inferred from homology"/>
<dbReference type="Pfam" id="PF03816">
    <property type="entry name" value="LytR_cpsA_psr"/>
    <property type="match status" value="1"/>
</dbReference>
<dbReference type="Proteomes" id="UP001500618">
    <property type="component" value="Unassembled WGS sequence"/>
</dbReference>
<dbReference type="Gene3D" id="3.40.630.190">
    <property type="entry name" value="LCP protein"/>
    <property type="match status" value="1"/>
</dbReference>
<feature type="transmembrane region" description="Helical" evidence="3">
    <location>
        <begin position="54"/>
        <end position="75"/>
    </location>
</feature>
<comment type="caution">
    <text evidence="5">The sequence shown here is derived from an EMBL/GenBank/DDBJ whole genome shotgun (WGS) entry which is preliminary data.</text>
</comment>
<name>A0ABN2GTL5_9ACTN</name>
<feature type="domain" description="Cell envelope-related transcriptional attenuator" evidence="4">
    <location>
        <begin position="128"/>
        <end position="278"/>
    </location>
</feature>
<feature type="region of interest" description="Disordered" evidence="2">
    <location>
        <begin position="1"/>
        <end position="43"/>
    </location>
</feature>
<dbReference type="InterPro" id="IPR004474">
    <property type="entry name" value="LytR_CpsA_psr"/>
</dbReference>
<keyword evidence="3" id="KW-1133">Transmembrane helix</keyword>
<dbReference type="EMBL" id="BAAANY010000009">
    <property type="protein sequence ID" value="GAA1676641.1"/>
    <property type="molecule type" value="Genomic_DNA"/>
</dbReference>
<sequence>MDLRPNGQRGKGSRAGPRYCRRVPTPTRSRPTGSGGGTVYTGRTVKPRRNWKRISLIGGGVAVVLILLLGGYAYARVQTLNGNITRTDPFAGLGDRPHKTVDGAQNILVVGDDNADGSRGYQGVEGQRTDAIILLHIPADHTKAYLISIPRDTYVSVPKAKNGLGGNKTKINAAYSYGGAPLLIQTVENFTDVHIDHLVVIGFAGFKTMTDALGGVDVTVDKTVTDPRSKRTFTKGVNHLDGTAALDYVRQRYGLPNSDFDRQKRAQIFLKALLKKATSTGTLTDPGKLNAFLDAATKSVTADEQFSLTDMAFQFKGLRAADISFVTMPNLGSVLIGGVSYVKSDKTKASALFSAVSNDTMADWAKTHPVNNADSGS</sequence>
<gene>
    <name evidence="5" type="ORF">GCM10009765_27480</name>
</gene>
<accession>A0ABN2GTL5</accession>
<comment type="similarity">
    <text evidence="1">Belongs to the LytR/CpsA/Psr (LCP) family.</text>
</comment>
<evidence type="ECO:0000256" key="2">
    <source>
        <dbReference type="SAM" id="MobiDB-lite"/>
    </source>
</evidence>